<keyword evidence="3" id="KW-1185">Reference proteome</keyword>
<name>A0A4Y7SYK2_COPMI</name>
<dbReference type="EMBL" id="QPFP01000044">
    <property type="protein sequence ID" value="TEB26935.1"/>
    <property type="molecule type" value="Genomic_DNA"/>
</dbReference>
<feature type="region of interest" description="Disordered" evidence="1">
    <location>
        <begin position="322"/>
        <end position="354"/>
    </location>
</feature>
<protein>
    <submittedName>
        <fullName evidence="2">Uncharacterized protein</fullName>
    </submittedName>
</protein>
<comment type="caution">
    <text evidence="2">The sequence shown here is derived from an EMBL/GenBank/DDBJ whole genome shotgun (WGS) entry which is preliminary data.</text>
</comment>
<proteinExistence type="predicted"/>
<evidence type="ECO:0000313" key="2">
    <source>
        <dbReference type="EMBL" id="TEB26935.1"/>
    </source>
</evidence>
<feature type="compositionally biased region" description="Basic and acidic residues" evidence="1">
    <location>
        <begin position="375"/>
        <end position="391"/>
    </location>
</feature>
<dbReference type="Proteomes" id="UP000298030">
    <property type="component" value="Unassembled WGS sequence"/>
</dbReference>
<reference evidence="2 3" key="1">
    <citation type="journal article" date="2019" name="Nat. Ecol. Evol.">
        <title>Megaphylogeny resolves global patterns of mushroom evolution.</title>
        <authorList>
            <person name="Varga T."/>
            <person name="Krizsan K."/>
            <person name="Foldi C."/>
            <person name="Dima B."/>
            <person name="Sanchez-Garcia M."/>
            <person name="Sanchez-Ramirez S."/>
            <person name="Szollosi G.J."/>
            <person name="Szarkandi J.G."/>
            <person name="Papp V."/>
            <person name="Albert L."/>
            <person name="Andreopoulos W."/>
            <person name="Angelini C."/>
            <person name="Antonin V."/>
            <person name="Barry K.W."/>
            <person name="Bougher N.L."/>
            <person name="Buchanan P."/>
            <person name="Buyck B."/>
            <person name="Bense V."/>
            <person name="Catcheside P."/>
            <person name="Chovatia M."/>
            <person name="Cooper J."/>
            <person name="Damon W."/>
            <person name="Desjardin D."/>
            <person name="Finy P."/>
            <person name="Geml J."/>
            <person name="Haridas S."/>
            <person name="Hughes K."/>
            <person name="Justo A."/>
            <person name="Karasinski D."/>
            <person name="Kautmanova I."/>
            <person name="Kiss B."/>
            <person name="Kocsube S."/>
            <person name="Kotiranta H."/>
            <person name="LaButti K.M."/>
            <person name="Lechner B.E."/>
            <person name="Liimatainen K."/>
            <person name="Lipzen A."/>
            <person name="Lukacs Z."/>
            <person name="Mihaltcheva S."/>
            <person name="Morgado L.N."/>
            <person name="Niskanen T."/>
            <person name="Noordeloos M.E."/>
            <person name="Ohm R.A."/>
            <person name="Ortiz-Santana B."/>
            <person name="Ovrebo C."/>
            <person name="Racz N."/>
            <person name="Riley R."/>
            <person name="Savchenko A."/>
            <person name="Shiryaev A."/>
            <person name="Soop K."/>
            <person name="Spirin V."/>
            <person name="Szebenyi C."/>
            <person name="Tomsovsky M."/>
            <person name="Tulloss R.E."/>
            <person name="Uehling J."/>
            <person name="Grigoriev I.V."/>
            <person name="Vagvolgyi C."/>
            <person name="Papp T."/>
            <person name="Martin F.M."/>
            <person name="Miettinen O."/>
            <person name="Hibbett D.S."/>
            <person name="Nagy L.G."/>
        </authorList>
    </citation>
    <scope>NUCLEOTIDE SEQUENCE [LARGE SCALE GENOMIC DNA]</scope>
    <source>
        <strain evidence="2 3">FP101781</strain>
    </source>
</reference>
<feature type="region of interest" description="Disordered" evidence="1">
    <location>
        <begin position="489"/>
        <end position="512"/>
    </location>
</feature>
<evidence type="ECO:0000313" key="3">
    <source>
        <dbReference type="Proteomes" id="UP000298030"/>
    </source>
</evidence>
<organism evidence="2 3">
    <name type="scientific">Coprinellus micaceus</name>
    <name type="common">Glistening ink-cap mushroom</name>
    <name type="synonym">Coprinus micaceus</name>
    <dbReference type="NCBI Taxonomy" id="71717"/>
    <lineage>
        <taxon>Eukaryota</taxon>
        <taxon>Fungi</taxon>
        <taxon>Dikarya</taxon>
        <taxon>Basidiomycota</taxon>
        <taxon>Agaricomycotina</taxon>
        <taxon>Agaricomycetes</taxon>
        <taxon>Agaricomycetidae</taxon>
        <taxon>Agaricales</taxon>
        <taxon>Agaricineae</taxon>
        <taxon>Psathyrellaceae</taxon>
        <taxon>Coprinellus</taxon>
    </lineage>
</organism>
<feature type="compositionally biased region" description="Pro residues" evidence="1">
    <location>
        <begin position="490"/>
        <end position="500"/>
    </location>
</feature>
<evidence type="ECO:0000256" key="1">
    <source>
        <dbReference type="SAM" id="MobiDB-lite"/>
    </source>
</evidence>
<gene>
    <name evidence="2" type="ORF">FA13DRAFT_1795184</name>
</gene>
<feature type="region of interest" description="Disordered" evidence="1">
    <location>
        <begin position="375"/>
        <end position="408"/>
    </location>
</feature>
<accession>A0A4Y7SYK2</accession>
<dbReference type="AlphaFoldDB" id="A0A4Y7SYK2"/>
<sequence>MSTHIAVDDPSAKTLLIHNPIVTILCCEGKAWLCIGEVNAIKVDGASVEEVVFGMLSEEFVSISFQVSGLRPSTSEEDTTAKLDWRTSTFPETTFTVPSRYVEPINPITASLPSKPSLLFYLLDSSFLNALGESLYSKLSVSELKSTPKIALSKDFPYREVGGKACFICEDECQISDLGLANMIECKYCDPLVALDTSQGKMVLEHMAAHIQHDPKVKKIDQPCGICLRPAPICQFYLEKSKGANGGDRIDQWHSICKHQVQFHYSKASKATTASPSIWKYNLPLHFKHTHLNRSLDGFPDLNWSLTNFEREEIRKRWVKRQATPRRVRKKGDEPQFVISDAHRSDGGGMRPTNLDVHEVMTTSHTVRFDDGIEASEHSSSENPESEHEGSESPASLSQVGEGTLEDQLEEGGFREDDLDGVSSVNNSMAALPSQTVPVTHAMGITSGMLHAPPAIPPASNPIATPVLPSDPQPAALSTTIPASLMASSAPPPQIVPPPTQASGSNTEMSGTCRSGRERIKQVLEIDTCVCGEVAGPRDVQRRPYIKCVKKGCETVTCGLCWLGNST</sequence>
<dbReference type="OrthoDB" id="2953545at2759"/>